<dbReference type="EMBL" id="VWRR01000001">
    <property type="protein sequence ID" value="KAF6005422.1"/>
    <property type="molecule type" value="Genomic_DNA"/>
</dbReference>
<evidence type="ECO:0000259" key="5">
    <source>
        <dbReference type="SMART" id="SM00864"/>
    </source>
</evidence>
<evidence type="ECO:0000256" key="3">
    <source>
        <dbReference type="ARBA" id="ARBA00023134"/>
    </source>
</evidence>
<evidence type="ECO:0000256" key="2">
    <source>
        <dbReference type="ARBA" id="ARBA00022741"/>
    </source>
</evidence>
<dbReference type="InterPro" id="IPR000158">
    <property type="entry name" value="Cell_div_FtsZ"/>
</dbReference>
<dbReference type="InterPro" id="IPR036525">
    <property type="entry name" value="Tubulin/FtsZ_GTPase_sf"/>
</dbReference>
<comment type="caution">
    <text evidence="7">The sequence shown here is derived from an EMBL/GenBank/DDBJ whole genome shotgun (WGS) entry which is preliminary data.</text>
</comment>
<dbReference type="GO" id="GO:0005737">
    <property type="term" value="C:cytoplasm"/>
    <property type="evidence" value="ECO:0007669"/>
    <property type="project" value="TreeGrafter"/>
</dbReference>
<dbReference type="HAMAP" id="MF_00909">
    <property type="entry name" value="FtsZ"/>
    <property type="match status" value="1"/>
</dbReference>
<feature type="compositionally biased region" description="Polar residues" evidence="4">
    <location>
        <begin position="521"/>
        <end position="534"/>
    </location>
</feature>
<dbReference type="PRINTS" id="PR00423">
    <property type="entry name" value="CELLDVISFTSZ"/>
</dbReference>
<dbReference type="SUPFAM" id="SSF55307">
    <property type="entry name" value="Tubulin C-terminal domain-like"/>
    <property type="match status" value="1"/>
</dbReference>
<evidence type="ECO:0000259" key="6">
    <source>
        <dbReference type="SMART" id="SM00865"/>
    </source>
</evidence>
<dbReference type="GO" id="GO:0032153">
    <property type="term" value="C:cell division site"/>
    <property type="evidence" value="ECO:0007669"/>
    <property type="project" value="TreeGrafter"/>
</dbReference>
<organism evidence="7 8">
    <name type="scientific">Cyanidiococcus yangmingshanensis</name>
    <dbReference type="NCBI Taxonomy" id="2690220"/>
    <lineage>
        <taxon>Eukaryota</taxon>
        <taxon>Rhodophyta</taxon>
        <taxon>Bangiophyceae</taxon>
        <taxon>Cyanidiales</taxon>
        <taxon>Cyanidiaceae</taxon>
        <taxon>Cyanidiococcus</taxon>
    </lineage>
</organism>
<dbReference type="InterPro" id="IPR045061">
    <property type="entry name" value="FtsZ/CetZ"/>
</dbReference>
<accession>A0A7J7IQM9</accession>
<keyword evidence="2" id="KW-0547">Nucleotide-binding</keyword>
<dbReference type="GO" id="GO:0051301">
    <property type="term" value="P:cell division"/>
    <property type="evidence" value="ECO:0007669"/>
    <property type="project" value="TreeGrafter"/>
</dbReference>
<feature type="region of interest" description="Disordered" evidence="4">
    <location>
        <begin position="473"/>
        <end position="537"/>
    </location>
</feature>
<evidence type="ECO:0000256" key="4">
    <source>
        <dbReference type="SAM" id="MobiDB-lite"/>
    </source>
</evidence>
<dbReference type="SMART" id="SM00864">
    <property type="entry name" value="Tubulin"/>
    <property type="match status" value="1"/>
</dbReference>
<reference evidence="7 8" key="1">
    <citation type="journal article" date="2020" name="J. Phycol.">
        <title>Comparative genome analysis reveals Cyanidiococcus gen. nov., a new extremophilic red algal genus sister to Cyanidioschyzon (Cyanidioschyzonaceae, Rhodophyta).</title>
        <authorList>
            <person name="Liu S.-L."/>
            <person name="Chiang Y.-R."/>
            <person name="Yoon H.S."/>
            <person name="Fu H.-Y."/>
        </authorList>
    </citation>
    <scope>NUCLEOTIDE SEQUENCE [LARGE SCALE GENOMIC DNA]</scope>
    <source>
        <strain evidence="7 8">THAL066</strain>
    </source>
</reference>
<dbReference type="Proteomes" id="UP000530660">
    <property type="component" value="Unassembled WGS sequence"/>
</dbReference>
<feature type="domain" description="Tubulin/FtsZ 2-layer sandwich" evidence="6">
    <location>
        <begin position="311"/>
        <end position="455"/>
    </location>
</feature>
<dbReference type="OrthoDB" id="10461477at2759"/>
<keyword evidence="8" id="KW-1185">Reference proteome</keyword>
<dbReference type="Pfam" id="PF00091">
    <property type="entry name" value="Tubulin"/>
    <property type="match status" value="1"/>
</dbReference>
<dbReference type="Gene3D" id="3.40.50.1440">
    <property type="entry name" value="Tubulin/FtsZ, GTPase domain"/>
    <property type="match status" value="1"/>
</dbReference>
<dbReference type="CDD" id="cd02201">
    <property type="entry name" value="FtsZ_type1"/>
    <property type="match status" value="1"/>
</dbReference>
<sequence length="601" mass="65210">MRWNLGTSLRCNCTRGRNILVAFEYCRWRQVTFQEHQKHGWPFPQSFVRLATALFTTSSQVERLAPEPNVSRDSGKISVDERRIQRETSPSRICSTPRMVALGVGGAGGNTINNLVLAMRQQFEKGKVDQIKGLTGGSVQGLRFLAANTDAQALSLSLADRTFCLGERLTGGLGAGANPAVGREAARACLPLMMEEIKKAHILFLTAGMGGGTGTGAAPIIAQAARAAGILTIAVVSTPFAFEGRHRMRLAQAGLEALEPHVDTLVMIPNQNLFRLATTRTTLQNAFRLADDVLSMTIRSVTDLMGTNGFINLDFADLDSIARNAGRAVFGVGEASGCPAKATEAESFSRPRIDARESSGPLRTDRGRRAIECALNNPLLDGIPLKQARGALISISGGRDLMLHEVNEIASFIRDHIGEHANIIFGSAFDESLTGSVRVSVIVTAGRPDQAAQASTQRRPFFGSWFHSDPIKAPEPAGYTECRDQERPSDSCERDHDLLRPRGASAYAPNHTKLRSDSDSPTRSAHSAQVVTPTETRRVDEKFPFPRTRSTTLSQSSTMSSAVKSGSAASLSNTLARSKSTLIQGLFTWRQWLLGFVQQHW</sequence>
<dbReference type="InterPro" id="IPR020805">
    <property type="entry name" value="Cell_div_FtsZ_CS"/>
</dbReference>
<dbReference type="Pfam" id="PF12327">
    <property type="entry name" value="FtsZ_C"/>
    <property type="match status" value="1"/>
</dbReference>
<feature type="compositionally biased region" description="Basic and acidic residues" evidence="4">
    <location>
        <begin position="481"/>
        <end position="500"/>
    </location>
</feature>
<dbReference type="AlphaFoldDB" id="A0A7J7IQM9"/>
<evidence type="ECO:0000256" key="1">
    <source>
        <dbReference type="ARBA" id="ARBA00009690"/>
    </source>
</evidence>
<dbReference type="InterPro" id="IPR024757">
    <property type="entry name" value="FtsZ_C"/>
</dbReference>
<dbReference type="GO" id="GO:0005525">
    <property type="term" value="F:GTP binding"/>
    <property type="evidence" value="ECO:0007669"/>
    <property type="project" value="UniProtKB-KW"/>
</dbReference>
<protein>
    <recommendedName>
        <fullName evidence="9">Cell division protein ftsZ</fullName>
    </recommendedName>
</protein>
<dbReference type="PANTHER" id="PTHR30314:SF3">
    <property type="entry name" value="MITOCHONDRIAL DIVISION PROTEIN FSZA"/>
    <property type="match status" value="1"/>
</dbReference>
<dbReference type="SUPFAM" id="SSF52490">
    <property type="entry name" value="Tubulin nucleotide-binding domain-like"/>
    <property type="match status" value="1"/>
</dbReference>
<dbReference type="PROSITE" id="PS01135">
    <property type="entry name" value="FTSZ_2"/>
    <property type="match status" value="1"/>
</dbReference>
<evidence type="ECO:0008006" key="9">
    <source>
        <dbReference type="Google" id="ProtNLM"/>
    </source>
</evidence>
<dbReference type="SMART" id="SM00865">
    <property type="entry name" value="Tubulin_C"/>
    <property type="match status" value="1"/>
</dbReference>
<dbReference type="GO" id="GO:0003924">
    <property type="term" value="F:GTPase activity"/>
    <property type="evidence" value="ECO:0007669"/>
    <property type="project" value="InterPro"/>
</dbReference>
<feature type="domain" description="Tubulin/FtsZ GTPase" evidence="5">
    <location>
        <begin position="98"/>
        <end position="309"/>
    </location>
</feature>
<dbReference type="PROSITE" id="PS01134">
    <property type="entry name" value="FTSZ_1"/>
    <property type="match status" value="1"/>
</dbReference>
<comment type="similarity">
    <text evidence="1">Belongs to the FtsZ family.</text>
</comment>
<keyword evidence="3" id="KW-0342">GTP-binding</keyword>
<evidence type="ECO:0000313" key="7">
    <source>
        <dbReference type="EMBL" id="KAF6005422.1"/>
    </source>
</evidence>
<proteinExistence type="inferred from homology"/>
<dbReference type="InterPro" id="IPR003008">
    <property type="entry name" value="Tubulin_FtsZ_GTPase"/>
</dbReference>
<dbReference type="InterPro" id="IPR008280">
    <property type="entry name" value="Tub_FtsZ_C"/>
</dbReference>
<evidence type="ECO:0000313" key="8">
    <source>
        <dbReference type="Proteomes" id="UP000530660"/>
    </source>
</evidence>
<feature type="region of interest" description="Disordered" evidence="4">
    <location>
        <begin position="343"/>
        <end position="363"/>
    </location>
</feature>
<dbReference type="InterPro" id="IPR018316">
    <property type="entry name" value="Tubulin/FtsZ_2-layer-sand-dom"/>
</dbReference>
<gene>
    <name evidence="7" type="ORF">F1559_004957</name>
</gene>
<dbReference type="PANTHER" id="PTHR30314">
    <property type="entry name" value="CELL DIVISION PROTEIN FTSZ-RELATED"/>
    <property type="match status" value="1"/>
</dbReference>
<name>A0A7J7IQM9_9RHOD</name>